<evidence type="ECO:0000256" key="2">
    <source>
        <dbReference type="PROSITE-ProRule" id="PRU00176"/>
    </source>
</evidence>
<feature type="compositionally biased region" description="Basic residues" evidence="3">
    <location>
        <begin position="194"/>
        <end position="210"/>
    </location>
</feature>
<dbReference type="Proteomes" id="UP000887567">
    <property type="component" value="Unplaced"/>
</dbReference>
<evidence type="ECO:0000259" key="4">
    <source>
        <dbReference type="PROSITE" id="PS50102"/>
    </source>
</evidence>
<evidence type="ECO:0000256" key="3">
    <source>
        <dbReference type="SAM" id="MobiDB-lite"/>
    </source>
</evidence>
<dbReference type="GO" id="GO:0005737">
    <property type="term" value="C:cytoplasm"/>
    <property type="evidence" value="ECO:0007669"/>
    <property type="project" value="TreeGrafter"/>
</dbReference>
<evidence type="ECO:0000256" key="1">
    <source>
        <dbReference type="ARBA" id="ARBA00022884"/>
    </source>
</evidence>
<keyword evidence="6" id="KW-1185">Reference proteome</keyword>
<feature type="region of interest" description="Disordered" evidence="3">
    <location>
        <begin position="178"/>
        <end position="210"/>
    </location>
</feature>
<evidence type="ECO:0000313" key="6">
    <source>
        <dbReference type="Proteomes" id="UP000887567"/>
    </source>
</evidence>
<dbReference type="AlphaFoldDB" id="A0A913X0T6"/>
<proteinExistence type="predicted"/>
<feature type="domain" description="RRM" evidence="4">
    <location>
        <begin position="15"/>
        <end position="91"/>
    </location>
</feature>
<dbReference type="GO" id="GO:0070935">
    <property type="term" value="P:3'-UTR-mediated mRNA stabilization"/>
    <property type="evidence" value="ECO:0007669"/>
    <property type="project" value="TreeGrafter"/>
</dbReference>
<organism evidence="5 6">
    <name type="scientific">Exaiptasia diaphana</name>
    <name type="common">Tropical sea anemone</name>
    <name type="synonym">Aiptasia pulchella</name>
    <dbReference type="NCBI Taxonomy" id="2652724"/>
    <lineage>
        <taxon>Eukaryota</taxon>
        <taxon>Metazoa</taxon>
        <taxon>Cnidaria</taxon>
        <taxon>Anthozoa</taxon>
        <taxon>Hexacorallia</taxon>
        <taxon>Actiniaria</taxon>
        <taxon>Aiptasiidae</taxon>
        <taxon>Exaiptasia</taxon>
    </lineage>
</organism>
<dbReference type="PANTHER" id="PTHR11176:SF57">
    <property type="entry name" value="PROTEIN BOULE"/>
    <property type="match status" value="1"/>
</dbReference>
<dbReference type="GO" id="GO:0003730">
    <property type="term" value="F:mRNA 3'-UTR binding"/>
    <property type="evidence" value="ECO:0007669"/>
    <property type="project" value="TreeGrafter"/>
</dbReference>
<dbReference type="Pfam" id="PF00076">
    <property type="entry name" value="RRM_1"/>
    <property type="match status" value="1"/>
</dbReference>
<accession>A0A913X0T6</accession>
<dbReference type="GeneID" id="110235983"/>
<dbReference type="SMART" id="SM00360">
    <property type="entry name" value="RRM"/>
    <property type="match status" value="1"/>
</dbReference>
<name>A0A913X0T6_EXADI</name>
<dbReference type="InterPro" id="IPR000504">
    <property type="entry name" value="RRM_dom"/>
</dbReference>
<dbReference type="GO" id="GO:0045948">
    <property type="term" value="P:positive regulation of translational initiation"/>
    <property type="evidence" value="ECO:0007669"/>
    <property type="project" value="TreeGrafter"/>
</dbReference>
<evidence type="ECO:0000313" key="5">
    <source>
        <dbReference type="EnsemblMetazoa" id="XP_020897120.1"/>
    </source>
</evidence>
<dbReference type="EnsemblMetazoa" id="XM_021041461.2">
    <property type="protein sequence ID" value="XP_020897120.1"/>
    <property type="gene ID" value="LOC110235983"/>
</dbReference>
<feature type="compositionally biased region" description="Polar residues" evidence="3">
    <location>
        <begin position="181"/>
        <end position="192"/>
    </location>
</feature>
<sequence length="210" mass="23846">MAYDNTYLVGKRFPNRLFVGGLPAPVTAPELASFFSNFGSVVDSKVILDEEGVSKGYGFVSFKSAEDVKNVGQMGTLFLRNKKLNIGPAVKKEGPAISPETVIVPSAPSKGEFFYPIQQQQQQTIPSMQYAVQEPQPVMWYYYFPTIEQAQYNNIYQLQNQVAKYQILPEVPYNNNNYINESHNTMNSYNNTSRKPRRNLPPRLKSKRSN</sequence>
<reference evidence="5" key="1">
    <citation type="submission" date="2022-11" db="UniProtKB">
        <authorList>
            <consortium name="EnsemblMetazoa"/>
        </authorList>
    </citation>
    <scope>IDENTIFICATION</scope>
</reference>
<dbReference type="PANTHER" id="PTHR11176">
    <property type="entry name" value="BOULE-RELATED"/>
    <property type="match status" value="1"/>
</dbReference>
<dbReference type="InterPro" id="IPR012677">
    <property type="entry name" value="Nucleotide-bd_a/b_plait_sf"/>
</dbReference>
<dbReference type="InterPro" id="IPR035979">
    <property type="entry name" value="RBD_domain_sf"/>
</dbReference>
<keyword evidence="1 2" id="KW-0694">RNA-binding</keyword>
<dbReference type="KEGG" id="epa:110235983"/>
<protein>
    <recommendedName>
        <fullName evidence="4">RRM domain-containing protein</fullName>
    </recommendedName>
</protein>
<dbReference type="OrthoDB" id="762982at2759"/>
<dbReference type="PROSITE" id="PS50102">
    <property type="entry name" value="RRM"/>
    <property type="match status" value="1"/>
</dbReference>
<dbReference type="SUPFAM" id="SSF54928">
    <property type="entry name" value="RNA-binding domain, RBD"/>
    <property type="match status" value="1"/>
</dbReference>
<dbReference type="Gene3D" id="3.30.70.330">
    <property type="match status" value="1"/>
</dbReference>
<dbReference type="GO" id="GO:0008494">
    <property type="term" value="F:translation activator activity"/>
    <property type="evidence" value="ECO:0007669"/>
    <property type="project" value="TreeGrafter"/>
</dbReference>
<dbReference type="RefSeq" id="XP_020897120.1">
    <property type="nucleotide sequence ID" value="XM_021041461.2"/>
</dbReference>